<evidence type="ECO:0000313" key="3">
    <source>
        <dbReference type="EMBL" id="KAJ7628325.1"/>
    </source>
</evidence>
<dbReference type="GO" id="GO:0000381">
    <property type="term" value="P:regulation of alternative mRNA splicing, via spliceosome"/>
    <property type="evidence" value="ECO:0007669"/>
    <property type="project" value="TreeGrafter"/>
</dbReference>
<dbReference type="PROSITE" id="PS50882">
    <property type="entry name" value="YTH"/>
    <property type="match status" value="2"/>
</dbReference>
<sequence>MALQEKQVEIRMEPNPFEFRFASLNDNPPELHPPPYAVYPAEHGAQPTQQPSSPLYTYSRRQPTFSLSPPFATLVSPIYARSSTMTVHPPSPVSPPAMGPGTWWYMPGQPPQPSNSIVPALPTSQPSWSPQQHSSTPSSPSPPSSNRFSRQDPKPLSRRAYHPSPPAARTEWVMWVGNIPGDAEHNEVWRFFTQPYESGRDMQPGGTRGKESDGVISIFLIPRSRCAFVNYKTDADLRAAIKRFNGASMRAADPRAARLLCRVRGNSDDLRAGVGGQRGTGLHEEWVKKQGESPKQASSQPSIASTPSNASTTASFLDHFPQRFFILKSLTQHDIDTSVCSGLWATQLHNEDILDRAFRTAKDVFLIFSVNKSGEFCGYARYCLNDGSGYRGLDMRRMQGRIGDNDDDNEVAVEWRPRAPVFVASPSPERPNKARTDSPAAGILIRPHSAPHPSLYNTRGRLRRGISPVILEPKYSLGQRRPIESTPEEEGDDTGYVVTVAQTQPAPQEAEEEGGKPPGKAEEDAEAEAELGWGRNFKLKWLSTVHLSFQHTRHIHNPWNRNREVKVSRDGTELEPAAGQSLLAEWKEVDEPATDKFPSPERPNKARTDTPAAGILIRPHSAPHPSLHDVHGQLRRGISPVMLGPRYSFGQLRPMESTPEEEGDDTGYVVTLPQTQPTPQEAKEEEEGMPLGKAEEDAGAEAELGWGRNFKLQWLSTEHIPFQNTRHINNPWNRNREVKVSRDGTEIEPAAGQLLLAEWK</sequence>
<feature type="compositionally biased region" description="Polar residues" evidence="1">
    <location>
        <begin position="46"/>
        <end position="58"/>
    </location>
</feature>
<accession>A0AAD7FJK5</accession>
<dbReference type="Pfam" id="PF04146">
    <property type="entry name" value="YTH"/>
    <property type="match status" value="2"/>
</dbReference>
<name>A0AAD7FJK5_9AGAR</name>
<dbReference type="Gene3D" id="3.10.590.10">
    <property type="entry name" value="ph1033 like domains"/>
    <property type="match status" value="3"/>
</dbReference>
<dbReference type="GO" id="GO:0000398">
    <property type="term" value="P:mRNA splicing, via spliceosome"/>
    <property type="evidence" value="ECO:0007669"/>
    <property type="project" value="TreeGrafter"/>
</dbReference>
<organism evidence="3 4">
    <name type="scientific">Roridomyces roridus</name>
    <dbReference type="NCBI Taxonomy" id="1738132"/>
    <lineage>
        <taxon>Eukaryota</taxon>
        <taxon>Fungi</taxon>
        <taxon>Dikarya</taxon>
        <taxon>Basidiomycota</taxon>
        <taxon>Agaricomycotina</taxon>
        <taxon>Agaricomycetes</taxon>
        <taxon>Agaricomycetidae</taxon>
        <taxon>Agaricales</taxon>
        <taxon>Marasmiineae</taxon>
        <taxon>Mycenaceae</taxon>
        <taxon>Roridomyces</taxon>
    </lineage>
</organism>
<dbReference type="CDD" id="cd00590">
    <property type="entry name" value="RRM_SF"/>
    <property type="match status" value="1"/>
</dbReference>
<dbReference type="CDD" id="cd21134">
    <property type="entry name" value="YTH"/>
    <property type="match status" value="2"/>
</dbReference>
<dbReference type="AlphaFoldDB" id="A0AAD7FJK5"/>
<feature type="region of interest" description="Disordered" evidence="1">
    <location>
        <begin position="21"/>
        <end position="58"/>
    </location>
</feature>
<feature type="region of interest" description="Disordered" evidence="1">
    <location>
        <begin position="505"/>
        <end position="528"/>
    </location>
</feature>
<dbReference type="GO" id="GO:1990247">
    <property type="term" value="F:N6-methyladenosine-containing RNA reader activity"/>
    <property type="evidence" value="ECO:0007669"/>
    <property type="project" value="TreeGrafter"/>
</dbReference>
<feature type="domain" description="YTH" evidence="2">
    <location>
        <begin position="617"/>
        <end position="759"/>
    </location>
</feature>
<protein>
    <submittedName>
        <fullName evidence="3">YT521-B-like domain-containing protein</fullName>
    </submittedName>
</protein>
<proteinExistence type="predicted"/>
<evidence type="ECO:0000259" key="2">
    <source>
        <dbReference type="PROSITE" id="PS50882"/>
    </source>
</evidence>
<comment type="caution">
    <text evidence="3">The sequence shown here is derived from an EMBL/GenBank/DDBJ whole genome shotgun (WGS) entry which is preliminary data.</text>
</comment>
<feature type="domain" description="YTH" evidence="2">
    <location>
        <begin position="322"/>
        <end position="586"/>
    </location>
</feature>
<feature type="compositionally biased region" description="Basic and acidic residues" evidence="1">
    <location>
        <begin position="513"/>
        <end position="522"/>
    </location>
</feature>
<dbReference type="InterPro" id="IPR057720">
    <property type="entry name" value="RRM_YTH1"/>
</dbReference>
<feature type="compositionally biased region" description="Low complexity" evidence="1">
    <location>
        <begin position="122"/>
        <end position="138"/>
    </location>
</feature>
<dbReference type="InterPro" id="IPR045168">
    <property type="entry name" value="YTH_prot"/>
</dbReference>
<feature type="region of interest" description="Disordered" evidence="1">
    <location>
        <begin position="288"/>
        <end position="310"/>
    </location>
</feature>
<gene>
    <name evidence="3" type="ORF">FB45DRAFT_1059119</name>
</gene>
<keyword evidence="4" id="KW-1185">Reference proteome</keyword>
<dbReference type="SUPFAM" id="SSF54928">
    <property type="entry name" value="RNA-binding domain, RBD"/>
    <property type="match status" value="1"/>
</dbReference>
<dbReference type="GO" id="GO:0005654">
    <property type="term" value="C:nucleoplasm"/>
    <property type="evidence" value="ECO:0007669"/>
    <property type="project" value="TreeGrafter"/>
</dbReference>
<dbReference type="PANTHER" id="PTHR12357">
    <property type="entry name" value="YTH YT521-B HOMOLOGY DOMAIN-CONTAINING"/>
    <property type="match status" value="1"/>
</dbReference>
<evidence type="ECO:0000313" key="4">
    <source>
        <dbReference type="Proteomes" id="UP001221142"/>
    </source>
</evidence>
<dbReference type="GO" id="GO:0003729">
    <property type="term" value="F:mRNA binding"/>
    <property type="evidence" value="ECO:0007669"/>
    <property type="project" value="TreeGrafter"/>
</dbReference>
<dbReference type="InterPro" id="IPR035979">
    <property type="entry name" value="RBD_domain_sf"/>
</dbReference>
<reference evidence="3" key="1">
    <citation type="submission" date="2023-03" db="EMBL/GenBank/DDBJ databases">
        <title>Massive genome expansion in bonnet fungi (Mycena s.s.) driven by repeated elements and novel gene families across ecological guilds.</title>
        <authorList>
            <consortium name="Lawrence Berkeley National Laboratory"/>
            <person name="Harder C.B."/>
            <person name="Miyauchi S."/>
            <person name="Viragh M."/>
            <person name="Kuo A."/>
            <person name="Thoen E."/>
            <person name="Andreopoulos B."/>
            <person name="Lu D."/>
            <person name="Skrede I."/>
            <person name="Drula E."/>
            <person name="Henrissat B."/>
            <person name="Morin E."/>
            <person name="Kohler A."/>
            <person name="Barry K."/>
            <person name="LaButti K."/>
            <person name="Morin E."/>
            <person name="Salamov A."/>
            <person name="Lipzen A."/>
            <person name="Mereny Z."/>
            <person name="Hegedus B."/>
            <person name="Baldrian P."/>
            <person name="Stursova M."/>
            <person name="Weitz H."/>
            <person name="Taylor A."/>
            <person name="Grigoriev I.V."/>
            <person name="Nagy L.G."/>
            <person name="Martin F."/>
            <person name="Kauserud H."/>
        </authorList>
    </citation>
    <scope>NUCLEOTIDE SEQUENCE</scope>
    <source>
        <strain evidence="3">9284</strain>
    </source>
</reference>
<dbReference type="EMBL" id="JARKIF010000010">
    <property type="protein sequence ID" value="KAJ7628325.1"/>
    <property type="molecule type" value="Genomic_DNA"/>
</dbReference>
<dbReference type="InterPro" id="IPR007275">
    <property type="entry name" value="YTH_domain"/>
</dbReference>
<dbReference type="Pfam" id="PF25701">
    <property type="entry name" value="RRM_YTH1"/>
    <property type="match status" value="1"/>
</dbReference>
<dbReference type="InterPro" id="IPR012677">
    <property type="entry name" value="Nucleotide-bd_a/b_plait_sf"/>
</dbReference>
<evidence type="ECO:0000256" key="1">
    <source>
        <dbReference type="SAM" id="MobiDB-lite"/>
    </source>
</evidence>
<dbReference type="PANTHER" id="PTHR12357:SF3">
    <property type="entry name" value="YTH DOMAIN-CONTAINING PROTEIN 1"/>
    <property type="match status" value="1"/>
</dbReference>
<dbReference type="Gene3D" id="3.30.70.330">
    <property type="match status" value="1"/>
</dbReference>
<feature type="region of interest" description="Disordered" evidence="1">
    <location>
        <begin position="104"/>
        <end position="164"/>
    </location>
</feature>
<dbReference type="Proteomes" id="UP001221142">
    <property type="component" value="Unassembled WGS sequence"/>
</dbReference>